<dbReference type="GO" id="GO:0016757">
    <property type="term" value="F:glycosyltransferase activity"/>
    <property type="evidence" value="ECO:0007669"/>
    <property type="project" value="UniProtKB-KW"/>
</dbReference>
<reference evidence="5 6" key="1">
    <citation type="submission" date="2019-11" db="EMBL/GenBank/DDBJ databases">
        <authorList>
            <person name="Criscuolo A."/>
        </authorList>
    </citation>
    <scope>NUCLEOTIDE SEQUENCE [LARGE SCALE GENOMIC DNA]</scope>
    <source>
        <strain evidence="5">CIP111667</strain>
    </source>
</reference>
<proteinExistence type="predicted"/>
<feature type="domain" description="Glycosyl transferase family 1" evidence="3">
    <location>
        <begin position="210"/>
        <end position="358"/>
    </location>
</feature>
<evidence type="ECO:0000259" key="3">
    <source>
        <dbReference type="Pfam" id="PF00534"/>
    </source>
</evidence>
<evidence type="ECO:0000256" key="1">
    <source>
        <dbReference type="ARBA" id="ARBA00022676"/>
    </source>
</evidence>
<dbReference type="RefSeq" id="WP_156741068.1">
    <property type="nucleotide sequence ID" value="NZ_CACRYJ010000032.1"/>
</dbReference>
<dbReference type="Pfam" id="PF00534">
    <property type="entry name" value="Glycos_transf_1"/>
    <property type="match status" value="1"/>
</dbReference>
<dbReference type="PANTHER" id="PTHR12526:SF636">
    <property type="entry name" value="BLL3647 PROTEIN"/>
    <property type="match status" value="1"/>
</dbReference>
<dbReference type="InterPro" id="IPR028098">
    <property type="entry name" value="Glyco_trans_4-like_N"/>
</dbReference>
<dbReference type="EMBL" id="CACRYJ010000032">
    <property type="protein sequence ID" value="VZO37216.1"/>
    <property type="molecule type" value="Genomic_DNA"/>
</dbReference>
<evidence type="ECO:0000313" key="5">
    <source>
        <dbReference type="EMBL" id="VZO37216.1"/>
    </source>
</evidence>
<evidence type="ECO:0000259" key="4">
    <source>
        <dbReference type="Pfam" id="PF13579"/>
    </source>
</evidence>
<evidence type="ECO:0000256" key="2">
    <source>
        <dbReference type="ARBA" id="ARBA00022679"/>
    </source>
</evidence>
<dbReference type="Pfam" id="PF13579">
    <property type="entry name" value="Glyco_trans_4_4"/>
    <property type="match status" value="1"/>
</dbReference>
<evidence type="ECO:0000313" key="6">
    <source>
        <dbReference type="Proteomes" id="UP000419743"/>
    </source>
</evidence>
<accession>A0A7M4DJJ6</accession>
<name>A0A7M4DJJ6_9MICO</name>
<protein>
    <submittedName>
        <fullName evidence="5">Glycosyltransferase EpsD</fullName>
        <ecNumber evidence="5">2.4.-.-</ecNumber>
    </submittedName>
</protein>
<dbReference type="Gene3D" id="3.40.50.2000">
    <property type="entry name" value="Glycogen Phosphorylase B"/>
    <property type="match status" value="2"/>
</dbReference>
<keyword evidence="1 5" id="KW-0328">Glycosyltransferase</keyword>
<sequence length="386" mass="43063">MTYRILQISGTATGGGWFVDQVTELARRGHQVEAVVTGDGPLKDRLETLGIKVHVIPFRGYRPREWWRVWRAHRHLARLIRYGEFDVVHAHLYKTIIVCRTILRGRARPALISQVAGTVHLQSPLLSAIDRATMRWDTTLVASCTDFAETYDHLGARNVRTNFYGCHTDEFAPSDNPSPFREEFSLGISEIGVGMVAHMYPTTLRAFQAVGVKGHETFIDAAAILAERYDDVRFFVVGDEFSGDGSYRRTLQKRAEKLVSTNRLQFLGHRTDMRNVLSGLDILSNPSLSESASYTMIEAALMEKPVVATRVGGLKDTVLDGRTGRLVDPADASQLAEAIGVLIEDANLRREFGRAGRRHVLGLFDIHATVDVLEEIYGDTIDGVRS</sequence>
<comment type="caution">
    <text evidence="5">The sequence shown here is derived from an EMBL/GenBank/DDBJ whole genome shotgun (WGS) entry which is preliminary data.</text>
</comment>
<organism evidence="5 6">
    <name type="scientific">Occultella aeris</name>
    <dbReference type="NCBI Taxonomy" id="2761496"/>
    <lineage>
        <taxon>Bacteria</taxon>
        <taxon>Bacillati</taxon>
        <taxon>Actinomycetota</taxon>
        <taxon>Actinomycetes</taxon>
        <taxon>Micrococcales</taxon>
        <taxon>Ruaniaceae</taxon>
        <taxon>Occultella</taxon>
    </lineage>
</organism>
<dbReference type="AlphaFoldDB" id="A0A7M4DJJ6"/>
<gene>
    <name evidence="5" type="primary">epsD</name>
    <name evidence="5" type="ORF">HALOF300_02303</name>
</gene>
<keyword evidence="6" id="KW-1185">Reference proteome</keyword>
<dbReference type="Proteomes" id="UP000419743">
    <property type="component" value="Unassembled WGS sequence"/>
</dbReference>
<feature type="domain" description="Glycosyltransferase subfamily 4-like N-terminal" evidence="4">
    <location>
        <begin position="20"/>
        <end position="161"/>
    </location>
</feature>
<dbReference type="EC" id="2.4.-.-" evidence="5"/>
<keyword evidence="2 5" id="KW-0808">Transferase</keyword>
<dbReference type="InterPro" id="IPR001296">
    <property type="entry name" value="Glyco_trans_1"/>
</dbReference>
<dbReference type="SUPFAM" id="SSF53756">
    <property type="entry name" value="UDP-Glycosyltransferase/glycogen phosphorylase"/>
    <property type="match status" value="1"/>
</dbReference>
<dbReference type="PANTHER" id="PTHR12526">
    <property type="entry name" value="GLYCOSYLTRANSFERASE"/>
    <property type="match status" value="1"/>
</dbReference>